<proteinExistence type="predicted"/>
<reference evidence="2 3" key="1">
    <citation type="submission" date="2019-01" db="EMBL/GenBank/DDBJ databases">
        <authorList>
            <person name="Ferrante I. M."/>
        </authorList>
    </citation>
    <scope>NUCLEOTIDE SEQUENCE [LARGE SCALE GENOMIC DNA]</scope>
    <source>
        <strain evidence="2 3">B856</strain>
    </source>
</reference>
<dbReference type="Proteomes" id="UP000291116">
    <property type="component" value="Unassembled WGS sequence"/>
</dbReference>
<evidence type="ECO:0000313" key="3">
    <source>
        <dbReference type="Proteomes" id="UP000291116"/>
    </source>
</evidence>
<accession>A0A448YU66</accession>
<protein>
    <submittedName>
        <fullName evidence="2">Uncharacterized protein</fullName>
    </submittedName>
</protein>
<feature type="compositionally biased region" description="Acidic residues" evidence="1">
    <location>
        <begin position="116"/>
        <end position="128"/>
    </location>
</feature>
<sequence>MKQKIDKELAYIACRLTELIPTTSNLDEFGVMEVAKFKMKQEPQYRKVSENEIQILEEDPMEYDKGLVNSEMLLNNIQSRRYDSSKSYKKLLDNEEGGKKGEKDSGANDARKDGDDSSSDGEEDDDSTDGLIDIQYV</sequence>
<feature type="compositionally biased region" description="Basic and acidic residues" evidence="1">
    <location>
        <begin position="82"/>
        <end position="115"/>
    </location>
</feature>
<organism evidence="2 3">
    <name type="scientific">Pseudo-nitzschia multistriata</name>
    <dbReference type="NCBI Taxonomy" id="183589"/>
    <lineage>
        <taxon>Eukaryota</taxon>
        <taxon>Sar</taxon>
        <taxon>Stramenopiles</taxon>
        <taxon>Ochrophyta</taxon>
        <taxon>Bacillariophyta</taxon>
        <taxon>Bacillariophyceae</taxon>
        <taxon>Bacillariophycidae</taxon>
        <taxon>Bacillariales</taxon>
        <taxon>Bacillariaceae</taxon>
        <taxon>Pseudo-nitzschia</taxon>
    </lineage>
</organism>
<gene>
    <name evidence="2" type="ORF">PSNMU_V1.4_AUG-EV-PASAV3_0001360</name>
</gene>
<evidence type="ECO:0000256" key="1">
    <source>
        <dbReference type="SAM" id="MobiDB-lite"/>
    </source>
</evidence>
<evidence type="ECO:0000313" key="2">
    <source>
        <dbReference type="EMBL" id="VEU33333.1"/>
    </source>
</evidence>
<dbReference type="EMBL" id="CAACVS010000001">
    <property type="protein sequence ID" value="VEU33333.1"/>
    <property type="molecule type" value="Genomic_DNA"/>
</dbReference>
<keyword evidence="3" id="KW-1185">Reference proteome</keyword>
<dbReference type="AlphaFoldDB" id="A0A448YU66"/>
<name>A0A448YU66_9STRA</name>
<feature type="region of interest" description="Disordered" evidence="1">
    <location>
        <begin position="82"/>
        <end position="137"/>
    </location>
</feature>